<feature type="transmembrane region" description="Helical" evidence="5">
    <location>
        <begin position="78"/>
        <end position="97"/>
    </location>
</feature>
<evidence type="ECO:0000256" key="3">
    <source>
        <dbReference type="ARBA" id="ARBA00022989"/>
    </source>
</evidence>
<dbReference type="InterPro" id="IPR006916">
    <property type="entry name" value="POPDC1-3"/>
</dbReference>
<evidence type="ECO:0000256" key="1">
    <source>
        <dbReference type="ARBA" id="ARBA00004141"/>
    </source>
</evidence>
<dbReference type="Proteomes" id="UP000770717">
    <property type="component" value="Unassembled WGS sequence"/>
</dbReference>
<dbReference type="GO" id="GO:0051146">
    <property type="term" value="P:striated muscle cell differentiation"/>
    <property type="evidence" value="ECO:0007669"/>
    <property type="project" value="TreeGrafter"/>
</dbReference>
<name>A0A8J6FT54_ELECQ</name>
<proteinExistence type="predicted"/>
<comment type="subcellular location">
    <subcellularLocation>
        <location evidence="1">Membrane</location>
        <topology evidence="1">Multi-pass membrane protein</topology>
    </subcellularLocation>
</comment>
<dbReference type="GO" id="GO:0042391">
    <property type="term" value="P:regulation of membrane potential"/>
    <property type="evidence" value="ECO:0007669"/>
    <property type="project" value="TreeGrafter"/>
</dbReference>
<evidence type="ECO:0000256" key="2">
    <source>
        <dbReference type="ARBA" id="ARBA00022692"/>
    </source>
</evidence>
<keyword evidence="3 5" id="KW-1133">Transmembrane helix</keyword>
<protein>
    <recommendedName>
        <fullName evidence="6">POPDC1-3 domain-containing protein</fullName>
    </recommendedName>
</protein>
<gene>
    <name evidence="7" type="ORF">GDO78_001289</name>
</gene>
<dbReference type="PANTHER" id="PTHR12101:SF18">
    <property type="entry name" value="POPEYE DOMAIN-CONTAINING PROTEIN 3"/>
    <property type="match status" value="1"/>
</dbReference>
<keyword evidence="2 5" id="KW-0812">Transmembrane</keyword>
<dbReference type="OrthoDB" id="425611at2759"/>
<dbReference type="GO" id="GO:0007507">
    <property type="term" value="P:heart development"/>
    <property type="evidence" value="ECO:0007669"/>
    <property type="project" value="TreeGrafter"/>
</dbReference>
<dbReference type="GO" id="GO:0042383">
    <property type="term" value="C:sarcolemma"/>
    <property type="evidence" value="ECO:0007669"/>
    <property type="project" value="TreeGrafter"/>
</dbReference>
<sequence length="325" mass="37555">MGKQHEWLLVRKKRCSSSVGANMKTEDMGGNLSFWESLVIGHPVCTSWKQEAEGSIYHLASILFVLGCMGGSGFSGLLYVYIFFALSFLCTCIWAWLDVCAADVFSWNFILLVICVVQIIHLAYQLRSVTFEKEFQDVYTAVFQPLGISLTVFRKIISYCNAEVITLEREHCYSIQGKTPIDKLSLLVSGRIRVTVDGEFLHYVFPLQFLDSPEWDSLRPSEEGVFQVTLTAETKCKYITWRRKKLYLLFAKYRFISRLFSMLIRGDIADKLYALNEKVFVDSGFRFDIRLPNYYHRSIPEQSHSRASTIRVQDFSTRRKAVKRP</sequence>
<evidence type="ECO:0000256" key="5">
    <source>
        <dbReference type="SAM" id="Phobius"/>
    </source>
</evidence>
<keyword evidence="4 5" id="KW-0472">Membrane</keyword>
<evidence type="ECO:0000259" key="6">
    <source>
        <dbReference type="Pfam" id="PF04831"/>
    </source>
</evidence>
<feature type="transmembrane region" description="Helical" evidence="5">
    <location>
        <begin position="104"/>
        <end position="124"/>
    </location>
</feature>
<evidence type="ECO:0000313" key="7">
    <source>
        <dbReference type="EMBL" id="KAG9493307.1"/>
    </source>
</evidence>
<dbReference type="InterPro" id="IPR055272">
    <property type="entry name" value="POPDC1-3_dom"/>
</dbReference>
<dbReference type="EMBL" id="WNTK01000001">
    <property type="protein sequence ID" value="KAG9493307.1"/>
    <property type="molecule type" value="Genomic_DNA"/>
</dbReference>
<reference evidence="7" key="1">
    <citation type="thesis" date="2020" institute="ProQuest LLC" country="789 East Eisenhower Parkway, Ann Arbor, MI, USA">
        <title>Comparative Genomics and Chromosome Evolution.</title>
        <authorList>
            <person name="Mudd A.B."/>
        </authorList>
    </citation>
    <scope>NUCLEOTIDE SEQUENCE</scope>
    <source>
        <strain evidence="7">HN-11 Male</strain>
        <tissue evidence="7">Kidney and liver</tissue>
    </source>
</reference>
<evidence type="ECO:0000313" key="8">
    <source>
        <dbReference type="Proteomes" id="UP000770717"/>
    </source>
</evidence>
<evidence type="ECO:0000256" key="4">
    <source>
        <dbReference type="ARBA" id="ARBA00023136"/>
    </source>
</evidence>
<dbReference type="PANTHER" id="PTHR12101">
    <property type="entry name" value="POPEYE DOMAIN CONTAINING PROTEIN"/>
    <property type="match status" value="1"/>
</dbReference>
<dbReference type="GO" id="GO:0030552">
    <property type="term" value="F:cAMP binding"/>
    <property type="evidence" value="ECO:0007669"/>
    <property type="project" value="TreeGrafter"/>
</dbReference>
<organism evidence="7 8">
    <name type="scientific">Eleutherodactylus coqui</name>
    <name type="common">Puerto Rican coqui</name>
    <dbReference type="NCBI Taxonomy" id="57060"/>
    <lineage>
        <taxon>Eukaryota</taxon>
        <taxon>Metazoa</taxon>
        <taxon>Chordata</taxon>
        <taxon>Craniata</taxon>
        <taxon>Vertebrata</taxon>
        <taxon>Euteleostomi</taxon>
        <taxon>Amphibia</taxon>
        <taxon>Batrachia</taxon>
        <taxon>Anura</taxon>
        <taxon>Neobatrachia</taxon>
        <taxon>Hyloidea</taxon>
        <taxon>Eleutherodactylidae</taxon>
        <taxon>Eleutherodactylinae</taxon>
        <taxon>Eleutherodactylus</taxon>
        <taxon>Eleutherodactylus</taxon>
    </lineage>
</organism>
<dbReference type="AlphaFoldDB" id="A0A8J6FT54"/>
<comment type="caution">
    <text evidence="7">The sequence shown here is derived from an EMBL/GenBank/DDBJ whole genome shotgun (WGS) entry which is preliminary data.</text>
</comment>
<feature type="domain" description="POPDC1-3" evidence="6">
    <location>
        <begin position="53"/>
        <end position="278"/>
    </location>
</feature>
<dbReference type="EMBL" id="WNTK01000001">
    <property type="protein sequence ID" value="KAG9493308.1"/>
    <property type="molecule type" value="Genomic_DNA"/>
</dbReference>
<keyword evidence="8" id="KW-1185">Reference proteome</keyword>
<accession>A0A8J6FT54</accession>
<dbReference type="Pfam" id="PF04831">
    <property type="entry name" value="POPDC1-3"/>
    <property type="match status" value="1"/>
</dbReference>
<dbReference type="GO" id="GO:0007519">
    <property type="term" value="P:skeletal muscle tissue development"/>
    <property type="evidence" value="ECO:0007669"/>
    <property type="project" value="TreeGrafter"/>
</dbReference>